<accession>A0A2I0R5T6</accession>
<dbReference type="EMBL" id="PJNI01000001">
    <property type="protein sequence ID" value="PKR81925.1"/>
    <property type="molecule type" value="Genomic_DNA"/>
</dbReference>
<dbReference type="SUPFAM" id="SSF53756">
    <property type="entry name" value="UDP-Glycosyltransferase/glycogen phosphorylase"/>
    <property type="match status" value="1"/>
</dbReference>
<dbReference type="InterPro" id="IPR028098">
    <property type="entry name" value="Glyco_trans_4-like_N"/>
</dbReference>
<evidence type="ECO:0000259" key="3">
    <source>
        <dbReference type="Pfam" id="PF13439"/>
    </source>
</evidence>
<dbReference type="GO" id="GO:0016757">
    <property type="term" value="F:glycosyltransferase activity"/>
    <property type="evidence" value="ECO:0007669"/>
    <property type="project" value="InterPro"/>
</dbReference>
<dbReference type="Pfam" id="PF00534">
    <property type="entry name" value="Glycos_transf_1"/>
    <property type="match status" value="1"/>
</dbReference>
<name>A0A2I0R5T6_9FLAO</name>
<protein>
    <submittedName>
        <fullName evidence="4">Glycosyltransferase family 1 protein</fullName>
    </submittedName>
</protein>
<keyword evidence="5" id="KW-1185">Reference proteome</keyword>
<dbReference type="PANTHER" id="PTHR46401">
    <property type="entry name" value="GLYCOSYLTRANSFERASE WBBK-RELATED"/>
    <property type="match status" value="1"/>
</dbReference>
<feature type="domain" description="Glycosyl transferase family 1" evidence="2">
    <location>
        <begin position="183"/>
        <end position="346"/>
    </location>
</feature>
<dbReference type="InterPro" id="IPR001296">
    <property type="entry name" value="Glyco_trans_1"/>
</dbReference>
<dbReference type="Gene3D" id="3.40.50.2000">
    <property type="entry name" value="Glycogen Phosphorylase B"/>
    <property type="match status" value="2"/>
</dbReference>
<organism evidence="4 5">
    <name type="scientific">Brumimicrobium salinarum</name>
    <dbReference type="NCBI Taxonomy" id="2058658"/>
    <lineage>
        <taxon>Bacteria</taxon>
        <taxon>Pseudomonadati</taxon>
        <taxon>Bacteroidota</taxon>
        <taxon>Flavobacteriia</taxon>
        <taxon>Flavobacteriales</taxon>
        <taxon>Crocinitomicaceae</taxon>
        <taxon>Brumimicrobium</taxon>
    </lineage>
</organism>
<dbReference type="RefSeq" id="WP_101333071.1">
    <property type="nucleotide sequence ID" value="NZ_PJNI01000001.1"/>
</dbReference>
<evidence type="ECO:0000313" key="5">
    <source>
        <dbReference type="Proteomes" id="UP000236654"/>
    </source>
</evidence>
<feature type="domain" description="Glycosyltransferase subfamily 4-like N-terminal" evidence="3">
    <location>
        <begin position="22"/>
        <end position="175"/>
    </location>
</feature>
<dbReference type="AlphaFoldDB" id="A0A2I0R5T6"/>
<keyword evidence="1 4" id="KW-0808">Transferase</keyword>
<dbReference type="Proteomes" id="UP000236654">
    <property type="component" value="Unassembled WGS sequence"/>
</dbReference>
<dbReference type="Pfam" id="PF13439">
    <property type="entry name" value="Glyco_transf_4"/>
    <property type="match status" value="1"/>
</dbReference>
<proteinExistence type="predicted"/>
<dbReference type="CDD" id="cd03809">
    <property type="entry name" value="GT4_MtfB-like"/>
    <property type="match status" value="1"/>
</dbReference>
<evidence type="ECO:0000313" key="4">
    <source>
        <dbReference type="EMBL" id="PKR81925.1"/>
    </source>
</evidence>
<reference evidence="4 5" key="1">
    <citation type="submission" date="2017-12" db="EMBL/GenBank/DDBJ databases">
        <title>The draft genome sequence of Brumimicrobium saltpan LHR20.</title>
        <authorList>
            <person name="Do Z.-J."/>
            <person name="Luo H.-R."/>
        </authorList>
    </citation>
    <scope>NUCLEOTIDE SEQUENCE [LARGE SCALE GENOMIC DNA]</scope>
    <source>
        <strain evidence="4 5">LHR20</strain>
    </source>
</reference>
<evidence type="ECO:0000259" key="2">
    <source>
        <dbReference type="Pfam" id="PF00534"/>
    </source>
</evidence>
<dbReference type="OrthoDB" id="9801609at2"/>
<gene>
    <name evidence="4" type="ORF">CW751_00900</name>
</gene>
<dbReference type="PANTHER" id="PTHR46401:SF2">
    <property type="entry name" value="GLYCOSYLTRANSFERASE WBBK-RELATED"/>
    <property type="match status" value="1"/>
</dbReference>
<evidence type="ECO:0000256" key="1">
    <source>
        <dbReference type="ARBA" id="ARBA00022679"/>
    </source>
</evidence>
<sequence length="370" mass="42491">MRIGVNTRFLLKNKMEGFGWYTYETMLRITQQHPEHEFIFFFDRPYDEKFVFADNVTPVVVNPPARHPILQIIWFDYAIPRALKKHKCDVFVSTDGYLSLKTDLPQLTVMHDLNFEHNPQDLPKVALKFLKKRFPVFARKADRLCTVSEFSKADIVKTYGISPDKIDVTYNGVSPVFKVIDDNEKQKVREQFTQGKPYIVFVGAIHKRKNVQRLIAAYKVLKTQNKIPHQLLIVGEPMWDSQTVEIDEELKPYIHFTGHVSLDHLANIVGAATCMAFVSYFEGFGIPLVEAMQSGVPVLAGNLTSLPEIGGDAALYCDPYSVDSIQEQLNLLLSDENLRKDLIVKGLERAKDFSWDYTARDLWLAVERLF</sequence>
<comment type="caution">
    <text evidence="4">The sequence shown here is derived from an EMBL/GenBank/DDBJ whole genome shotgun (WGS) entry which is preliminary data.</text>
</comment>